<evidence type="ECO:0000256" key="3">
    <source>
        <dbReference type="ARBA" id="ARBA00022692"/>
    </source>
</evidence>
<keyword evidence="5 6" id="KW-0472">Membrane</keyword>
<feature type="transmembrane region" description="Helical" evidence="6">
    <location>
        <begin position="32"/>
        <end position="53"/>
    </location>
</feature>
<dbReference type="RefSeq" id="WP_085122117.1">
    <property type="nucleotide sequence ID" value="NZ_FWZX01000005.1"/>
</dbReference>
<dbReference type="STRING" id="560819.SAMN05428998_105102"/>
<keyword evidence="3 6" id="KW-0812">Transmembrane</keyword>
<dbReference type="GO" id="GO:0004190">
    <property type="term" value="F:aspartic-type endopeptidase activity"/>
    <property type="evidence" value="ECO:0007669"/>
    <property type="project" value="InterPro"/>
</dbReference>
<dbReference type="PANTHER" id="PTHR36506:SF1">
    <property type="entry name" value="PREFLAGELLIN PEPTIDASE"/>
    <property type="match status" value="1"/>
</dbReference>
<dbReference type="Gene3D" id="1.20.120.1220">
    <property type="match status" value="1"/>
</dbReference>
<feature type="transmembrane region" description="Helical" evidence="6">
    <location>
        <begin position="60"/>
        <end position="80"/>
    </location>
</feature>
<dbReference type="GO" id="GO:0005886">
    <property type="term" value="C:plasma membrane"/>
    <property type="evidence" value="ECO:0007669"/>
    <property type="project" value="UniProtKB-SubCell"/>
</dbReference>
<keyword evidence="2" id="KW-1003">Cell membrane</keyword>
<feature type="transmembrane region" description="Helical" evidence="6">
    <location>
        <begin position="100"/>
        <end position="119"/>
    </location>
</feature>
<gene>
    <name evidence="8" type="ORF">SAMN05428998_105102</name>
</gene>
<reference evidence="8 9" key="1">
    <citation type="submission" date="2017-04" db="EMBL/GenBank/DDBJ databases">
        <authorList>
            <person name="Afonso C.L."/>
            <person name="Miller P.J."/>
            <person name="Scott M.A."/>
            <person name="Spackman E."/>
            <person name="Goraichik I."/>
            <person name="Dimitrov K.M."/>
            <person name="Suarez D.L."/>
            <person name="Swayne D.E."/>
        </authorList>
    </citation>
    <scope>NUCLEOTIDE SEQUENCE [LARGE SCALE GENOMIC DNA]</scope>
    <source>
        <strain evidence="8 9">USBA 355</strain>
    </source>
</reference>
<evidence type="ECO:0000256" key="2">
    <source>
        <dbReference type="ARBA" id="ARBA00022475"/>
    </source>
</evidence>
<organism evidence="8 9">
    <name type="scientific">Tistlia consotensis USBA 355</name>
    <dbReference type="NCBI Taxonomy" id="560819"/>
    <lineage>
        <taxon>Bacteria</taxon>
        <taxon>Pseudomonadati</taxon>
        <taxon>Pseudomonadota</taxon>
        <taxon>Alphaproteobacteria</taxon>
        <taxon>Rhodospirillales</taxon>
        <taxon>Rhodovibrionaceae</taxon>
        <taxon>Tistlia</taxon>
    </lineage>
</organism>
<protein>
    <submittedName>
        <fullName evidence="8">Prepilin peptidase CpaA</fullName>
    </submittedName>
</protein>
<evidence type="ECO:0000313" key="8">
    <source>
        <dbReference type="EMBL" id="SMF12652.1"/>
    </source>
</evidence>
<keyword evidence="4 6" id="KW-1133">Transmembrane helix</keyword>
<evidence type="ECO:0000256" key="1">
    <source>
        <dbReference type="ARBA" id="ARBA00004651"/>
    </source>
</evidence>
<keyword evidence="9" id="KW-1185">Reference proteome</keyword>
<dbReference type="InterPro" id="IPR000045">
    <property type="entry name" value="Prepilin_IV_endopep_pep"/>
</dbReference>
<dbReference type="EMBL" id="FWZX01000005">
    <property type="protein sequence ID" value="SMF12652.1"/>
    <property type="molecule type" value="Genomic_DNA"/>
</dbReference>
<evidence type="ECO:0000256" key="4">
    <source>
        <dbReference type="ARBA" id="ARBA00022989"/>
    </source>
</evidence>
<accession>A0A1Y6BI75</accession>
<feature type="domain" description="Prepilin type IV endopeptidase peptidase" evidence="7">
    <location>
        <begin position="14"/>
        <end position="115"/>
    </location>
</feature>
<sequence>MLPAIQLPALAAAAGLFCWAGASDLRRYRIPNAASLALVAAFGLFTLGAWGAGLSWSGHLTVGALALAIGIAAFSCNLTGGGDGKLFAALALWAGPERILAAVLLMGLVGGVLALAQLLTLQQARARAAGGGLLSVGLPSRADLRRAPVPYGVAISIAGLYALWGLAAPLL</sequence>
<dbReference type="Pfam" id="PF01478">
    <property type="entry name" value="Peptidase_A24"/>
    <property type="match status" value="1"/>
</dbReference>
<dbReference type="Proteomes" id="UP000192917">
    <property type="component" value="Unassembled WGS sequence"/>
</dbReference>
<name>A0A1Y6BI75_9PROT</name>
<evidence type="ECO:0000256" key="5">
    <source>
        <dbReference type="ARBA" id="ARBA00023136"/>
    </source>
</evidence>
<evidence type="ECO:0000259" key="7">
    <source>
        <dbReference type="Pfam" id="PF01478"/>
    </source>
</evidence>
<evidence type="ECO:0000256" key="6">
    <source>
        <dbReference type="SAM" id="Phobius"/>
    </source>
</evidence>
<dbReference type="InterPro" id="IPR052218">
    <property type="entry name" value="Preflagellin_Peptidase"/>
</dbReference>
<dbReference type="PANTHER" id="PTHR36506">
    <property type="entry name" value="PREFLAGELLIN PEPTIDASE"/>
    <property type="match status" value="1"/>
</dbReference>
<evidence type="ECO:0000313" key="9">
    <source>
        <dbReference type="Proteomes" id="UP000192917"/>
    </source>
</evidence>
<feature type="transmembrane region" description="Helical" evidence="6">
    <location>
        <begin position="149"/>
        <end position="167"/>
    </location>
</feature>
<comment type="subcellular location">
    <subcellularLocation>
        <location evidence="1">Cell membrane</location>
        <topology evidence="1">Multi-pass membrane protein</topology>
    </subcellularLocation>
</comment>
<proteinExistence type="predicted"/>
<dbReference type="AlphaFoldDB" id="A0A1Y6BI75"/>